<feature type="compositionally biased region" description="Basic and acidic residues" evidence="1">
    <location>
        <begin position="194"/>
        <end position="206"/>
    </location>
</feature>
<dbReference type="Proteomes" id="UP001162640">
    <property type="component" value="Unassembled WGS sequence"/>
</dbReference>
<evidence type="ECO:0000313" key="2">
    <source>
        <dbReference type="EMBL" id="GMH79262.1"/>
    </source>
</evidence>
<evidence type="ECO:0000313" key="3">
    <source>
        <dbReference type="Proteomes" id="UP001162640"/>
    </source>
</evidence>
<protein>
    <submittedName>
        <fullName evidence="2">Uncharacterized protein</fullName>
    </submittedName>
</protein>
<feature type="compositionally biased region" description="Basic and acidic residues" evidence="1">
    <location>
        <begin position="224"/>
        <end position="237"/>
    </location>
</feature>
<feature type="compositionally biased region" description="Basic and acidic residues" evidence="1">
    <location>
        <begin position="67"/>
        <end position="80"/>
    </location>
</feature>
<name>A0A9W7EHV8_9STRA</name>
<feature type="compositionally biased region" description="Polar residues" evidence="1">
    <location>
        <begin position="380"/>
        <end position="393"/>
    </location>
</feature>
<dbReference type="AlphaFoldDB" id="A0A9W7EHV8"/>
<proteinExistence type="predicted"/>
<organism evidence="2 3">
    <name type="scientific">Triparma laevis f. inornata</name>
    <dbReference type="NCBI Taxonomy" id="1714386"/>
    <lineage>
        <taxon>Eukaryota</taxon>
        <taxon>Sar</taxon>
        <taxon>Stramenopiles</taxon>
        <taxon>Ochrophyta</taxon>
        <taxon>Bolidophyceae</taxon>
        <taxon>Parmales</taxon>
        <taxon>Triparmaceae</taxon>
        <taxon>Triparma</taxon>
    </lineage>
</organism>
<feature type="region of interest" description="Disordered" evidence="1">
    <location>
        <begin position="1"/>
        <end position="85"/>
    </location>
</feature>
<accession>A0A9W7EHV8</accession>
<dbReference type="EMBL" id="BLQM01000263">
    <property type="protein sequence ID" value="GMH79262.1"/>
    <property type="molecule type" value="Genomic_DNA"/>
</dbReference>
<reference evidence="3" key="1">
    <citation type="journal article" date="2023" name="Commun. Biol.">
        <title>Genome analysis of Parmales, the sister group of diatoms, reveals the evolutionary specialization of diatoms from phago-mixotrophs to photoautotrophs.</title>
        <authorList>
            <person name="Ban H."/>
            <person name="Sato S."/>
            <person name="Yoshikawa S."/>
            <person name="Yamada K."/>
            <person name="Nakamura Y."/>
            <person name="Ichinomiya M."/>
            <person name="Sato N."/>
            <person name="Blanc-Mathieu R."/>
            <person name="Endo H."/>
            <person name="Kuwata A."/>
            <person name="Ogata H."/>
        </authorList>
    </citation>
    <scope>NUCLEOTIDE SEQUENCE [LARGE SCALE GENOMIC DNA]</scope>
</reference>
<comment type="caution">
    <text evidence="2">The sequence shown here is derived from an EMBL/GenBank/DDBJ whole genome shotgun (WGS) entry which is preliminary data.</text>
</comment>
<feature type="region of interest" description="Disordered" evidence="1">
    <location>
        <begin position="104"/>
        <end position="152"/>
    </location>
</feature>
<feature type="region of interest" description="Disordered" evidence="1">
    <location>
        <begin position="364"/>
        <end position="393"/>
    </location>
</feature>
<evidence type="ECO:0000256" key="1">
    <source>
        <dbReference type="SAM" id="MobiDB-lite"/>
    </source>
</evidence>
<feature type="compositionally biased region" description="Basic residues" evidence="1">
    <location>
        <begin position="38"/>
        <end position="48"/>
    </location>
</feature>
<feature type="compositionally biased region" description="Low complexity" evidence="1">
    <location>
        <begin position="1"/>
        <end position="15"/>
    </location>
</feature>
<sequence length="393" mass="44721">MPLSCSNMSCSNMPSDLAAATSNKLPPPPPPAQELIRWKRSTIQHRNHYNPATKANPERCGHHRKHHPDDWSHLGKGEKKEKRKPLHETIQNLLVVEEDFDPDHHRHCQHEHHKEAEHLQRHLGPLDSHGKPQNPSLPKPPMHKSEIPKNARKPVHTCVGQLGGGSGVKDPRHFTKAGSGSKGPVVGEVVVSKPNEEPTKWTRPLDENFVPKMGKPKPGAPRASGEETVHGAPIPKRDFMKENKGKAVEVVQKKKSEVPKTLNLGSMPKYLEDRRAKERFEFAKSETERIERRSERKQQRRLERRQRRELLEALTARRQFVLVQMNKNVNASESRRKRLEVELTYLDKDITKLEGSGVILISEEKKKERAKRREARSEAMSNTSSASVATSQK</sequence>
<feature type="region of interest" description="Disordered" evidence="1">
    <location>
        <begin position="193"/>
        <end position="237"/>
    </location>
</feature>
<gene>
    <name evidence="2" type="ORF">TL16_g08083</name>
</gene>